<keyword evidence="1" id="KW-1133">Transmembrane helix</keyword>
<feature type="transmembrane region" description="Helical" evidence="1">
    <location>
        <begin position="6"/>
        <end position="31"/>
    </location>
</feature>
<keyword evidence="1" id="KW-0812">Transmembrane</keyword>
<protein>
    <recommendedName>
        <fullName evidence="3">Prepilin-type N-terminal cleavage/methylation domain-containing protein</fullName>
    </recommendedName>
</protein>
<dbReference type="InterPro" id="IPR012902">
    <property type="entry name" value="N_methyl_site"/>
</dbReference>
<dbReference type="SUPFAM" id="SSF54001">
    <property type="entry name" value="Cysteine proteinases"/>
    <property type="match status" value="1"/>
</dbReference>
<accession>X0ZEG1</accession>
<dbReference type="NCBIfam" id="TIGR02532">
    <property type="entry name" value="IV_pilin_GFxxxE"/>
    <property type="match status" value="1"/>
</dbReference>
<dbReference type="InterPro" id="IPR038765">
    <property type="entry name" value="Papain-like_cys_pep_sf"/>
</dbReference>
<evidence type="ECO:0000256" key="1">
    <source>
        <dbReference type="SAM" id="Phobius"/>
    </source>
</evidence>
<reference evidence="2" key="1">
    <citation type="journal article" date="2014" name="Front. Microbiol.">
        <title>High frequency of phylogenetically diverse reductive dehalogenase-homologous genes in deep subseafloor sedimentary metagenomes.</title>
        <authorList>
            <person name="Kawai M."/>
            <person name="Futagami T."/>
            <person name="Toyoda A."/>
            <person name="Takaki Y."/>
            <person name="Nishi S."/>
            <person name="Hori S."/>
            <person name="Arai W."/>
            <person name="Tsubouchi T."/>
            <person name="Morono Y."/>
            <person name="Uchiyama I."/>
            <person name="Ito T."/>
            <person name="Fujiyama A."/>
            <person name="Inagaki F."/>
            <person name="Takami H."/>
        </authorList>
    </citation>
    <scope>NUCLEOTIDE SEQUENCE</scope>
    <source>
        <strain evidence="2">Expedition CK06-06</strain>
    </source>
</reference>
<dbReference type="EMBL" id="BART01006687">
    <property type="protein sequence ID" value="GAG68010.1"/>
    <property type="molecule type" value="Genomic_DNA"/>
</dbReference>
<dbReference type="SUPFAM" id="SSF54523">
    <property type="entry name" value="Pili subunits"/>
    <property type="match status" value="1"/>
</dbReference>
<gene>
    <name evidence="2" type="ORF">S01H4_15252</name>
</gene>
<comment type="caution">
    <text evidence="2">The sequence shown here is derived from an EMBL/GenBank/DDBJ whole genome shotgun (WGS) entry which is preliminary data.</text>
</comment>
<keyword evidence="1" id="KW-0472">Membrane</keyword>
<evidence type="ECO:0000313" key="2">
    <source>
        <dbReference type="EMBL" id="GAG68010.1"/>
    </source>
</evidence>
<evidence type="ECO:0008006" key="3">
    <source>
        <dbReference type="Google" id="ProtNLM"/>
    </source>
</evidence>
<name>X0ZEG1_9ZZZZ</name>
<sequence length="100" mass="11209">MLSRKNGFSLIELIITLAIIAILVGVSFPLYTKHIVKIRRTNATLALSEDEIVKAIIGEKQGACHHRAIAFKKLASCFDIHARIVVNDCHAYVEVFLEDY</sequence>
<organism evidence="2">
    <name type="scientific">marine sediment metagenome</name>
    <dbReference type="NCBI Taxonomy" id="412755"/>
    <lineage>
        <taxon>unclassified sequences</taxon>
        <taxon>metagenomes</taxon>
        <taxon>ecological metagenomes</taxon>
    </lineage>
</organism>
<proteinExistence type="predicted"/>
<dbReference type="AlphaFoldDB" id="X0ZEG1"/>
<dbReference type="InterPro" id="IPR045584">
    <property type="entry name" value="Pilin-like"/>
</dbReference>
<dbReference type="Gene3D" id="3.30.700.10">
    <property type="entry name" value="Glycoprotein, Type 4 Pilin"/>
    <property type="match status" value="1"/>
</dbReference>
<dbReference type="Pfam" id="PF07963">
    <property type="entry name" value="N_methyl"/>
    <property type="match status" value="1"/>
</dbReference>